<dbReference type="GO" id="GO:0006811">
    <property type="term" value="P:monoatomic ion transport"/>
    <property type="evidence" value="ECO:0007669"/>
    <property type="project" value="UniProtKB-KW"/>
</dbReference>
<comment type="caution">
    <text evidence="14">The sequence shown here is derived from an EMBL/GenBank/DDBJ whole genome shotgun (WGS) entry which is preliminary data.</text>
</comment>
<dbReference type="PANTHER" id="PTHR43298:SF2">
    <property type="entry name" value="FMN_FAD EXPORTER YEEO-RELATED"/>
    <property type="match status" value="1"/>
</dbReference>
<protein>
    <recommendedName>
        <fullName evidence="4">Probable multidrug resistance protein NorM</fullName>
    </recommendedName>
    <alternativeName>
        <fullName evidence="12">Multidrug-efflux transporter</fullName>
    </alternativeName>
</protein>
<evidence type="ECO:0000256" key="10">
    <source>
        <dbReference type="ARBA" id="ARBA00023065"/>
    </source>
</evidence>
<name>A0A1E2ZZF8_9FIRM</name>
<sequence>MKTKSYEIDMCNGPLTGKLLKFAVPLMLSGILQLLFNAADIVVVGHFAGHQALAAVGSTGSLINLLVNVFIGLSIGTNVLVANYTGAHQEKAVSETVHTSILLSLLCGTFLIFFGIILAKPLLSLMGTPDDVISQATLYMQIYFVGMPATMLYNFGAAVLRATGDTQRPLYFLFAAGIINVILNLIFVICFHMGVAGVATATVISQCVSALLVLRCLLHETGCFKLYLNKLHIHKDKLVQMIRIGLPAGMQGAIFSISNVLIQSSINSFGSVAMAGSTASSNLEGFVYTSMNAFYQACLSFTSQNLGANKKERINKILITCEILVFFVGLIMGNVAYFFGDRLLHIYSSDPEVIRFGLMRMQVICTVYFLCGMMDVLVGSLRGLNYSIIPMIVSIVGVCGLRILWIFTIFQWHRSLFILYLSYPVTWLGTAVAHLICFIIIRKKLDERKHYELGN</sequence>
<dbReference type="EMBL" id="MEHD01000008">
    <property type="protein sequence ID" value="ODR61010.1"/>
    <property type="molecule type" value="Genomic_DNA"/>
</dbReference>
<dbReference type="EMBL" id="MCGH01000005">
    <property type="protein sequence ID" value="ODM01875.1"/>
    <property type="molecule type" value="Genomic_DNA"/>
</dbReference>
<evidence type="ECO:0000256" key="11">
    <source>
        <dbReference type="ARBA" id="ARBA00023136"/>
    </source>
</evidence>
<dbReference type="Proteomes" id="UP000094869">
    <property type="component" value="Unassembled WGS sequence"/>
</dbReference>
<dbReference type="Pfam" id="PF01554">
    <property type="entry name" value="MatE"/>
    <property type="match status" value="2"/>
</dbReference>
<dbReference type="Proteomes" id="UP000094067">
    <property type="component" value="Unassembled WGS sequence"/>
</dbReference>
<evidence type="ECO:0000313" key="15">
    <source>
        <dbReference type="EMBL" id="ODR44634.1"/>
    </source>
</evidence>
<dbReference type="InterPro" id="IPR050222">
    <property type="entry name" value="MATE_MdtK"/>
</dbReference>
<keyword evidence="19" id="KW-1185">Reference proteome</keyword>
<feature type="transmembrane region" description="Helical" evidence="13">
    <location>
        <begin position="65"/>
        <end position="85"/>
    </location>
</feature>
<feature type="transmembrane region" description="Helical" evidence="13">
    <location>
        <begin position="170"/>
        <end position="189"/>
    </location>
</feature>
<accession>A0A1E2ZZF8</accession>
<reference evidence="15 18" key="3">
    <citation type="submission" date="2016-08" db="EMBL/GenBank/DDBJ databases">
        <authorList>
            <person name="Seilhamer J.J."/>
        </authorList>
    </citation>
    <scope>NUCLEOTIDE SEQUENCE [LARGE SCALE GENOMIC DNA]</scope>
    <source>
        <strain evidence="15 18">NML150140-1</strain>
    </source>
</reference>
<dbReference type="GO" id="GO:0042910">
    <property type="term" value="F:xenobiotic transmembrane transporter activity"/>
    <property type="evidence" value="ECO:0007669"/>
    <property type="project" value="InterPro"/>
</dbReference>
<evidence type="ECO:0000256" key="7">
    <source>
        <dbReference type="ARBA" id="ARBA00022475"/>
    </source>
</evidence>
<evidence type="ECO:0000256" key="5">
    <source>
        <dbReference type="ARBA" id="ARBA00022448"/>
    </source>
</evidence>
<evidence type="ECO:0000313" key="16">
    <source>
        <dbReference type="EMBL" id="ODR61010.1"/>
    </source>
</evidence>
<feature type="transmembrane region" description="Helical" evidence="13">
    <location>
        <begin position="388"/>
        <end position="410"/>
    </location>
</feature>
<feature type="transmembrane region" description="Helical" evidence="13">
    <location>
        <begin position="359"/>
        <end position="381"/>
    </location>
</feature>
<keyword evidence="8 13" id="KW-0812">Transmembrane</keyword>
<feature type="transmembrane region" description="Helical" evidence="13">
    <location>
        <begin position="416"/>
        <end position="441"/>
    </location>
</feature>
<evidence type="ECO:0000313" key="19">
    <source>
        <dbReference type="Proteomes" id="UP000094869"/>
    </source>
</evidence>
<gene>
    <name evidence="14" type="primary">mepA_33</name>
    <name evidence="15" type="ORF">BEI59_28000</name>
    <name evidence="14" type="ORF">BEI61_05874</name>
    <name evidence="16" type="ORF">BEI63_02615</name>
</gene>
<reference evidence="14 17" key="1">
    <citation type="submission" date="2016-07" db="EMBL/GenBank/DDBJ databases">
        <title>Characterization of isolates of Eisenbergiella tayi derived from blood cultures, using whole genome sequencing.</title>
        <authorList>
            <person name="Burdz T."/>
            <person name="Wiebe D."/>
            <person name="Huynh C."/>
            <person name="Bernard K."/>
        </authorList>
    </citation>
    <scope>NUCLEOTIDE SEQUENCE [LARGE SCALE GENOMIC DNA]</scope>
    <source>
        <strain evidence="14 17">NML 110608</strain>
    </source>
</reference>
<keyword evidence="10" id="KW-0406">Ion transport</keyword>
<dbReference type="GO" id="GO:0015297">
    <property type="term" value="F:antiporter activity"/>
    <property type="evidence" value="ECO:0007669"/>
    <property type="project" value="UniProtKB-KW"/>
</dbReference>
<dbReference type="GO" id="GO:0005886">
    <property type="term" value="C:plasma membrane"/>
    <property type="evidence" value="ECO:0007669"/>
    <property type="project" value="UniProtKB-SubCell"/>
</dbReference>
<dbReference type="AlphaFoldDB" id="A0A1E2ZZF8"/>
<dbReference type="InterPro" id="IPR002528">
    <property type="entry name" value="MATE_fam"/>
</dbReference>
<evidence type="ECO:0000256" key="9">
    <source>
        <dbReference type="ARBA" id="ARBA00022989"/>
    </source>
</evidence>
<keyword evidence="7" id="KW-1003">Cell membrane</keyword>
<evidence type="ECO:0000256" key="12">
    <source>
        <dbReference type="ARBA" id="ARBA00031636"/>
    </source>
</evidence>
<feature type="transmembrane region" description="Helical" evidence="13">
    <location>
        <begin position="20"/>
        <end position="45"/>
    </location>
</feature>
<comment type="subcellular location">
    <subcellularLocation>
        <location evidence="2">Cell membrane</location>
        <topology evidence="2">Multi-pass membrane protein</topology>
    </subcellularLocation>
</comment>
<dbReference type="CDD" id="cd13138">
    <property type="entry name" value="MATE_yoeA_like"/>
    <property type="match status" value="1"/>
</dbReference>
<dbReference type="OrthoDB" id="9776324at2"/>
<feature type="transmembrane region" description="Helical" evidence="13">
    <location>
        <begin position="317"/>
        <end position="339"/>
    </location>
</feature>
<keyword evidence="6" id="KW-0050">Antiport</keyword>
<comment type="similarity">
    <text evidence="3">Belongs to the multi antimicrobial extrusion (MATE) (TC 2.A.66.1) family.</text>
</comment>
<dbReference type="PATRIC" id="fig|1432052.4.peg.6503"/>
<feature type="transmembrane region" description="Helical" evidence="13">
    <location>
        <begin position="138"/>
        <end position="158"/>
    </location>
</feature>
<dbReference type="EMBL" id="MEHA01000029">
    <property type="protein sequence ID" value="ODR44634.1"/>
    <property type="molecule type" value="Genomic_DNA"/>
</dbReference>
<dbReference type="NCBIfam" id="TIGR00797">
    <property type="entry name" value="matE"/>
    <property type="match status" value="1"/>
</dbReference>
<evidence type="ECO:0000256" key="2">
    <source>
        <dbReference type="ARBA" id="ARBA00004651"/>
    </source>
</evidence>
<evidence type="ECO:0000313" key="18">
    <source>
        <dbReference type="Proteomes" id="UP000094271"/>
    </source>
</evidence>
<feature type="transmembrane region" description="Helical" evidence="13">
    <location>
        <begin position="97"/>
        <end position="118"/>
    </location>
</feature>
<organism evidence="14 17">
    <name type="scientific">Eisenbergiella tayi</name>
    <dbReference type="NCBI Taxonomy" id="1432052"/>
    <lineage>
        <taxon>Bacteria</taxon>
        <taxon>Bacillati</taxon>
        <taxon>Bacillota</taxon>
        <taxon>Clostridia</taxon>
        <taxon>Lachnospirales</taxon>
        <taxon>Lachnospiraceae</taxon>
        <taxon>Eisenbergiella</taxon>
    </lineage>
</organism>
<dbReference type="InterPro" id="IPR048279">
    <property type="entry name" value="MdtK-like"/>
</dbReference>
<proteinExistence type="inferred from homology"/>
<evidence type="ECO:0000256" key="3">
    <source>
        <dbReference type="ARBA" id="ARBA00010199"/>
    </source>
</evidence>
<evidence type="ECO:0000256" key="4">
    <source>
        <dbReference type="ARBA" id="ARBA00020268"/>
    </source>
</evidence>
<evidence type="ECO:0000313" key="17">
    <source>
        <dbReference type="Proteomes" id="UP000094067"/>
    </source>
</evidence>
<keyword evidence="5" id="KW-0813">Transport</keyword>
<dbReference type="PANTHER" id="PTHR43298">
    <property type="entry name" value="MULTIDRUG RESISTANCE PROTEIN NORM-RELATED"/>
    <property type="match status" value="1"/>
</dbReference>
<dbReference type="PIRSF" id="PIRSF006603">
    <property type="entry name" value="DinF"/>
    <property type="match status" value="1"/>
</dbReference>
<keyword evidence="9 13" id="KW-1133">Transmembrane helix</keyword>
<evidence type="ECO:0000256" key="6">
    <source>
        <dbReference type="ARBA" id="ARBA00022449"/>
    </source>
</evidence>
<evidence type="ECO:0000256" key="13">
    <source>
        <dbReference type="SAM" id="Phobius"/>
    </source>
</evidence>
<evidence type="ECO:0000256" key="8">
    <source>
        <dbReference type="ARBA" id="ARBA00022692"/>
    </source>
</evidence>
<evidence type="ECO:0000256" key="1">
    <source>
        <dbReference type="ARBA" id="ARBA00003408"/>
    </source>
</evidence>
<dbReference type="Proteomes" id="UP000094271">
    <property type="component" value="Unassembled WGS sequence"/>
</dbReference>
<comment type="function">
    <text evidence="1">Multidrug efflux pump.</text>
</comment>
<evidence type="ECO:0000313" key="14">
    <source>
        <dbReference type="EMBL" id="ODM01875.1"/>
    </source>
</evidence>
<feature type="transmembrane region" description="Helical" evidence="13">
    <location>
        <begin position="195"/>
        <end position="218"/>
    </location>
</feature>
<dbReference type="RefSeq" id="WP_069155150.1">
    <property type="nucleotide sequence ID" value="NZ_DBFYTW010000353.1"/>
</dbReference>
<reference evidence="16 19" key="2">
    <citation type="submission" date="2016-08" db="EMBL/GenBank/DDBJ databases">
        <title>Characterization of Isolates of Eisenbergiella tayi Derived from Blood Cultures, Using Whole Genome Sequencing.</title>
        <authorList>
            <person name="Bernier A.-M."/>
            <person name="Burdz T."/>
            <person name="Wiebe D."/>
            <person name="Bernard K."/>
        </authorList>
    </citation>
    <scope>NUCLEOTIDE SEQUENCE [LARGE SCALE GENOMIC DNA]</scope>
    <source>
        <strain evidence="16 19">NML120146</strain>
    </source>
</reference>
<keyword evidence="11 13" id="KW-0472">Membrane</keyword>